<dbReference type="AlphaFoldDB" id="A0ABD3NMQ3"/>
<feature type="transmembrane region" description="Helical" evidence="7">
    <location>
        <begin position="435"/>
        <end position="454"/>
    </location>
</feature>
<keyword evidence="10" id="KW-1185">Reference proteome</keyword>
<keyword evidence="8" id="KW-0732">Signal</keyword>
<evidence type="ECO:0000256" key="2">
    <source>
        <dbReference type="ARBA" id="ARBA00007015"/>
    </source>
</evidence>
<evidence type="ECO:0000256" key="1">
    <source>
        <dbReference type="ARBA" id="ARBA00004141"/>
    </source>
</evidence>
<dbReference type="InterPro" id="IPR004324">
    <property type="entry name" value="FBT"/>
</dbReference>
<comment type="subcellular location">
    <subcellularLocation>
        <location evidence="1">Membrane</location>
        <topology evidence="1">Multi-pass membrane protein</topology>
    </subcellularLocation>
</comment>
<dbReference type="CDD" id="cd17484">
    <property type="entry name" value="MFS_FBT"/>
    <property type="match status" value="1"/>
</dbReference>
<proteinExistence type="inferred from homology"/>
<protein>
    <recommendedName>
        <fullName evidence="11">Folate-biopterin transporter 1, chloroplastic</fullName>
    </recommendedName>
</protein>
<comment type="caution">
    <text evidence="9">The sequence shown here is derived from an EMBL/GenBank/DDBJ whole genome shotgun (WGS) entry which is preliminary data.</text>
</comment>
<evidence type="ECO:0000256" key="8">
    <source>
        <dbReference type="SAM" id="SignalP"/>
    </source>
</evidence>
<feature type="transmembrane region" description="Helical" evidence="7">
    <location>
        <begin position="305"/>
        <end position="323"/>
    </location>
</feature>
<feature type="chain" id="PRO_5044865575" description="Folate-biopterin transporter 1, chloroplastic" evidence="8">
    <location>
        <begin position="28"/>
        <end position="577"/>
    </location>
</feature>
<organism evidence="9 10">
    <name type="scientific">Stephanodiscus triporus</name>
    <dbReference type="NCBI Taxonomy" id="2934178"/>
    <lineage>
        <taxon>Eukaryota</taxon>
        <taxon>Sar</taxon>
        <taxon>Stramenopiles</taxon>
        <taxon>Ochrophyta</taxon>
        <taxon>Bacillariophyta</taxon>
        <taxon>Coscinodiscophyceae</taxon>
        <taxon>Thalassiosirophycidae</taxon>
        <taxon>Stephanodiscales</taxon>
        <taxon>Stephanodiscaceae</taxon>
        <taxon>Stephanodiscus</taxon>
    </lineage>
</organism>
<feature type="signal peptide" evidence="8">
    <location>
        <begin position="1"/>
        <end position="27"/>
    </location>
</feature>
<dbReference type="Gene3D" id="1.20.1250.20">
    <property type="entry name" value="MFS general substrate transporter like domains"/>
    <property type="match status" value="1"/>
</dbReference>
<gene>
    <name evidence="9" type="ORF">ACHAW5_005324</name>
</gene>
<dbReference type="Pfam" id="PF03092">
    <property type="entry name" value="BT1"/>
    <property type="match status" value="1"/>
</dbReference>
<feature type="transmembrane region" description="Helical" evidence="7">
    <location>
        <begin position="195"/>
        <end position="215"/>
    </location>
</feature>
<keyword evidence="6 7" id="KW-0472">Membrane</keyword>
<evidence type="ECO:0000256" key="3">
    <source>
        <dbReference type="ARBA" id="ARBA00022448"/>
    </source>
</evidence>
<feature type="transmembrane region" description="Helical" evidence="7">
    <location>
        <begin position="276"/>
        <end position="293"/>
    </location>
</feature>
<dbReference type="NCBIfam" id="TIGR00788">
    <property type="entry name" value="fbt"/>
    <property type="match status" value="1"/>
</dbReference>
<dbReference type="PANTHER" id="PTHR31585">
    <property type="entry name" value="FOLATE-BIOPTERIN TRANSPORTER 1, CHLOROPLASTIC"/>
    <property type="match status" value="1"/>
</dbReference>
<evidence type="ECO:0000313" key="9">
    <source>
        <dbReference type="EMBL" id="KAL3777137.1"/>
    </source>
</evidence>
<name>A0ABD3NMQ3_9STRA</name>
<keyword evidence="4 7" id="KW-0812">Transmembrane</keyword>
<feature type="transmembrane region" description="Helical" evidence="7">
    <location>
        <begin position="227"/>
        <end position="255"/>
    </location>
</feature>
<dbReference type="InterPro" id="IPR039309">
    <property type="entry name" value="BT1"/>
</dbReference>
<feature type="transmembrane region" description="Helical" evidence="7">
    <location>
        <begin position="474"/>
        <end position="494"/>
    </location>
</feature>
<evidence type="ECO:0000256" key="6">
    <source>
        <dbReference type="ARBA" id="ARBA00023136"/>
    </source>
</evidence>
<dbReference type="SUPFAM" id="SSF103473">
    <property type="entry name" value="MFS general substrate transporter"/>
    <property type="match status" value="1"/>
</dbReference>
<dbReference type="InterPro" id="IPR036259">
    <property type="entry name" value="MFS_trans_sf"/>
</dbReference>
<evidence type="ECO:0000256" key="4">
    <source>
        <dbReference type="ARBA" id="ARBA00022692"/>
    </source>
</evidence>
<evidence type="ECO:0000256" key="5">
    <source>
        <dbReference type="ARBA" id="ARBA00022989"/>
    </source>
</evidence>
<accession>A0ABD3NMQ3</accession>
<keyword evidence="5 7" id="KW-1133">Transmembrane helix</keyword>
<evidence type="ECO:0000313" key="10">
    <source>
        <dbReference type="Proteomes" id="UP001530315"/>
    </source>
</evidence>
<reference evidence="9 10" key="1">
    <citation type="submission" date="2024-10" db="EMBL/GenBank/DDBJ databases">
        <title>Updated reference genomes for cyclostephanoid diatoms.</title>
        <authorList>
            <person name="Roberts W.R."/>
            <person name="Alverson A.J."/>
        </authorList>
    </citation>
    <scope>NUCLEOTIDE SEQUENCE [LARGE SCALE GENOMIC DNA]</scope>
    <source>
        <strain evidence="9 10">AJA276-08</strain>
    </source>
</reference>
<sequence length="577" mass="61203">MGVSAVALTSFLIACHWLSLSHHVANSFSHTVVARGRFSTTTPSRWRSTSHPPRGKLFWKRPRSPPLAESDLVDSSVDLEPPLIDTQIGGVVLLDEQGEKVKGGPSNGDGDLLKKLFLGIDPTPDIIAISTIYFVEGALGLARLAQTFLLKDDLQLGPAELSATMGILSLPWTIKPLYGFLSDGFPIFGYRRRSYLVLAGVVGFLSYSSLAWGFGVGSGPDIAPTSIALTSTIISLLLSSGSIALADVVADGIVVEKTRAAATNGDDSAIAGRLQSLCWGSAAIGGLISAYFSGSLLETMSPREVFGIASCLPLAVGGMSFLIEEEPSNRKVKGGAIVGSGFDVIDDNDAVPSIQEQTSSLWAALSQPSIYKPILFIFFWQATPTSEGALLYFLTDEIGFGPEFLGRVRLVTAASSLLGVLVYNQYLRRVAIKNVLLWTSLISVPLGLTQLILISHYNRELGIPDGAFVFGDDVVLSILGELAFLPTLVLAAKLCPPGVEAVLFATLMSIYNGASTVGTEVGAALTKMLGVTESDFSNLSLLTVICNVSSLFPLAFIGWLDGVGDESQEEMESKGDL</sequence>
<keyword evidence="3" id="KW-0813">Transport</keyword>
<dbReference type="GO" id="GO:0016020">
    <property type="term" value="C:membrane"/>
    <property type="evidence" value="ECO:0007669"/>
    <property type="project" value="UniProtKB-SubCell"/>
</dbReference>
<feature type="transmembrane region" description="Helical" evidence="7">
    <location>
        <begin position="501"/>
        <end position="519"/>
    </location>
</feature>
<comment type="similarity">
    <text evidence="2">Belongs to the major facilitator superfamily. Folate-biopterin transporter (TC 2.A.71) family.</text>
</comment>
<evidence type="ECO:0000256" key="7">
    <source>
        <dbReference type="SAM" id="Phobius"/>
    </source>
</evidence>
<dbReference type="EMBL" id="JALLAZ020001311">
    <property type="protein sequence ID" value="KAL3777137.1"/>
    <property type="molecule type" value="Genomic_DNA"/>
</dbReference>
<dbReference type="PANTHER" id="PTHR31585:SF0">
    <property type="entry name" value="FOLATE-BIOPTERIN TRANSPORTER 1, CHLOROPLASTIC"/>
    <property type="match status" value="1"/>
</dbReference>
<dbReference type="Proteomes" id="UP001530315">
    <property type="component" value="Unassembled WGS sequence"/>
</dbReference>
<evidence type="ECO:0008006" key="11">
    <source>
        <dbReference type="Google" id="ProtNLM"/>
    </source>
</evidence>
<feature type="transmembrane region" description="Helical" evidence="7">
    <location>
        <begin position="539"/>
        <end position="560"/>
    </location>
</feature>